<name>A0A0A2E0P8_9PORP</name>
<dbReference type="InterPro" id="IPR004546">
    <property type="entry name" value="Restrct_endonuc_T1M"/>
</dbReference>
<dbReference type="InterPro" id="IPR003356">
    <property type="entry name" value="DNA_methylase_A-5"/>
</dbReference>
<dbReference type="Gene3D" id="1.20.1260.30">
    <property type="match status" value="1"/>
</dbReference>
<dbReference type="InterPro" id="IPR051537">
    <property type="entry name" value="DNA_Adenine_Mtase"/>
</dbReference>
<dbReference type="RefSeq" id="WP_036875078.1">
    <property type="nucleotide sequence ID" value="NZ_JRFA01000028.1"/>
</dbReference>
<evidence type="ECO:0000256" key="3">
    <source>
        <dbReference type="ARBA" id="ARBA00022603"/>
    </source>
</evidence>
<evidence type="ECO:0000256" key="2">
    <source>
        <dbReference type="ARBA" id="ARBA00011900"/>
    </source>
</evidence>
<evidence type="ECO:0000259" key="9">
    <source>
        <dbReference type="Pfam" id="PF02384"/>
    </source>
</evidence>
<evidence type="ECO:0000256" key="8">
    <source>
        <dbReference type="SAM" id="Coils"/>
    </source>
</evidence>
<sequence>MSEEQKRILKAQLWAMANDMRGSMDAAQFMNYSLGLIFYKYLSERIELFLGAELAEDGLTFVEAWESDDEELKAGLREEATEQIGYFIEPEFLFSTITERAGRNEFVIEDLGRAFHHIEDSTLGAESKDDFQNLFDDVDLQSQNLGKTVDEKNRLISKLLLTLRDIDFRIEEAEIDILGDAYEYMIGEFAAGAGKKAGEFYTPQEVSNILAQLVTTDNPRLRHVYDPTCGSGSLLLQVAKLAGLSDIHIYGQEKNPKTYNLARMNMLLHNVRFNHFTIVQGDTLEDDLFPEHEFDAIVANPPFSAKWSADSLFLKDERFNKAGKLAPSSKADYAFILHMLYHLSDGGTMACVAPHGVLFRGAAEGVIRKYLIETRNWVDAVIGLPPNLFYGTGIPTCILVMRKCRKEDDSILFIDASREFEKIKAQNRLTPEHIQKIVETYRQRSEIERYSHLATLEEIRGNDYNLNIPRYVDTFEEEEEIDIQGVMGKIKELEARRTELDQQIEVYLRELGLVK</sequence>
<dbReference type="Proteomes" id="UP000030103">
    <property type="component" value="Unassembled WGS sequence"/>
</dbReference>
<dbReference type="GO" id="GO:0009307">
    <property type="term" value="P:DNA restriction-modification system"/>
    <property type="evidence" value="ECO:0007669"/>
    <property type="project" value="UniProtKB-KW"/>
</dbReference>
<dbReference type="AlphaFoldDB" id="A0A0A2E0P8"/>
<keyword evidence="4" id="KW-0808">Transferase</keyword>
<keyword evidence="11" id="KW-0378">Hydrolase</keyword>
<keyword evidence="6" id="KW-0680">Restriction system</keyword>
<dbReference type="GO" id="GO:0003677">
    <property type="term" value="F:DNA binding"/>
    <property type="evidence" value="ECO:0007669"/>
    <property type="project" value="InterPro"/>
</dbReference>
<evidence type="ECO:0000256" key="1">
    <source>
        <dbReference type="ARBA" id="ARBA00006594"/>
    </source>
</evidence>
<evidence type="ECO:0000256" key="6">
    <source>
        <dbReference type="ARBA" id="ARBA00022747"/>
    </source>
</evidence>
<dbReference type="InterPro" id="IPR002052">
    <property type="entry name" value="DNA_methylase_N6_adenine_CS"/>
</dbReference>
<dbReference type="Pfam" id="PF02384">
    <property type="entry name" value="N6_Mtase"/>
    <property type="match status" value="1"/>
</dbReference>
<dbReference type="CDD" id="cd02440">
    <property type="entry name" value="AdoMet_MTases"/>
    <property type="match status" value="1"/>
</dbReference>
<dbReference type="InterPro" id="IPR022749">
    <property type="entry name" value="D12N6_MeTrfase_N"/>
</dbReference>
<dbReference type="SUPFAM" id="SSF53335">
    <property type="entry name" value="S-adenosyl-L-methionine-dependent methyltransferases"/>
    <property type="match status" value="1"/>
</dbReference>
<reference evidence="11 12" key="1">
    <citation type="submission" date="2014-09" db="EMBL/GenBank/DDBJ databases">
        <title>Draft Genome Sequence of Porphyromonas macacae COT-192_OH2859.</title>
        <authorList>
            <person name="Wallis C."/>
            <person name="Deusch O."/>
            <person name="O'Flynn C."/>
            <person name="Davis I."/>
            <person name="Horsfall A."/>
            <person name="Kirkwood N."/>
            <person name="Harris S."/>
            <person name="Eisen J.A."/>
            <person name="Coil D.A."/>
            <person name="Darling A.E."/>
            <person name="Jospin G."/>
            <person name="Alexiev A."/>
        </authorList>
    </citation>
    <scope>NUCLEOTIDE SEQUENCE [LARGE SCALE GENOMIC DNA]</scope>
    <source>
        <strain evidence="12">COT-192 OH2859</strain>
    </source>
</reference>
<evidence type="ECO:0000259" key="10">
    <source>
        <dbReference type="Pfam" id="PF12161"/>
    </source>
</evidence>
<keyword evidence="11" id="KW-0255">Endonuclease</keyword>
<keyword evidence="8" id="KW-0175">Coiled coil</keyword>
<keyword evidence="12" id="KW-1185">Reference proteome</keyword>
<evidence type="ECO:0000313" key="12">
    <source>
        <dbReference type="Proteomes" id="UP000030103"/>
    </source>
</evidence>
<keyword evidence="3" id="KW-0489">Methyltransferase</keyword>
<feature type="coiled-coil region" evidence="8">
    <location>
        <begin position="476"/>
        <end position="510"/>
    </location>
</feature>
<comment type="similarity">
    <text evidence="1">Belongs to the N(4)/N(6)-methyltransferase family.</text>
</comment>
<dbReference type="GO" id="GO:0008170">
    <property type="term" value="F:N-methyltransferase activity"/>
    <property type="evidence" value="ECO:0007669"/>
    <property type="project" value="InterPro"/>
</dbReference>
<dbReference type="GO" id="GO:0009007">
    <property type="term" value="F:site-specific DNA-methyltransferase (adenine-specific) activity"/>
    <property type="evidence" value="ECO:0007669"/>
    <property type="project" value="UniProtKB-EC"/>
</dbReference>
<dbReference type="NCBIfam" id="TIGR00497">
    <property type="entry name" value="hsdM"/>
    <property type="match status" value="1"/>
</dbReference>
<dbReference type="EC" id="2.1.1.72" evidence="2"/>
<dbReference type="PANTHER" id="PTHR42933:SF1">
    <property type="entry name" value="SITE-SPECIFIC DNA-METHYLTRANSFERASE (ADENINE-SPECIFIC)"/>
    <property type="match status" value="1"/>
</dbReference>
<gene>
    <name evidence="11" type="ORF">HQ47_09635</name>
</gene>
<dbReference type="PANTHER" id="PTHR42933">
    <property type="entry name" value="SLR6095 PROTEIN"/>
    <property type="match status" value="1"/>
</dbReference>
<evidence type="ECO:0000313" key="11">
    <source>
        <dbReference type="EMBL" id="KGN72483.1"/>
    </source>
</evidence>
<dbReference type="PROSITE" id="PS00092">
    <property type="entry name" value="N6_MTASE"/>
    <property type="match status" value="1"/>
</dbReference>
<dbReference type="GO" id="GO:0004519">
    <property type="term" value="F:endonuclease activity"/>
    <property type="evidence" value="ECO:0007669"/>
    <property type="project" value="UniProtKB-KW"/>
</dbReference>
<dbReference type="Pfam" id="PF12161">
    <property type="entry name" value="HsdM_N"/>
    <property type="match status" value="1"/>
</dbReference>
<organism evidence="11 12">
    <name type="scientific">Porphyromonas macacae</name>
    <dbReference type="NCBI Taxonomy" id="28115"/>
    <lineage>
        <taxon>Bacteria</taxon>
        <taxon>Pseudomonadati</taxon>
        <taxon>Bacteroidota</taxon>
        <taxon>Bacteroidia</taxon>
        <taxon>Bacteroidales</taxon>
        <taxon>Porphyromonadaceae</taxon>
        <taxon>Porphyromonas</taxon>
    </lineage>
</organism>
<proteinExistence type="inferred from homology"/>
<feature type="domain" description="DNA methylase adenine-specific" evidence="9">
    <location>
        <begin position="174"/>
        <end position="479"/>
    </location>
</feature>
<dbReference type="STRING" id="28115.HQ47_09635"/>
<feature type="domain" description="N6 adenine-specific DNA methyltransferase N-terminal" evidence="10">
    <location>
        <begin position="9"/>
        <end position="160"/>
    </location>
</feature>
<comment type="catalytic activity">
    <reaction evidence="7">
        <text>a 2'-deoxyadenosine in DNA + S-adenosyl-L-methionine = an N(6)-methyl-2'-deoxyadenosine in DNA + S-adenosyl-L-homocysteine + H(+)</text>
        <dbReference type="Rhea" id="RHEA:15197"/>
        <dbReference type="Rhea" id="RHEA-COMP:12418"/>
        <dbReference type="Rhea" id="RHEA-COMP:12419"/>
        <dbReference type="ChEBI" id="CHEBI:15378"/>
        <dbReference type="ChEBI" id="CHEBI:57856"/>
        <dbReference type="ChEBI" id="CHEBI:59789"/>
        <dbReference type="ChEBI" id="CHEBI:90615"/>
        <dbReference type="ChEBI" id="CHEBI:90616"/>
        <dbReference type="EC" id="2.1.1.72"/>
    </reaction>
</comment>
<dbReference type="InterPro" id="IPR038333">
    <property type="entry name" value="T1MK-like_N_sf"/>
</dbReference>
<comment type="caution">
    <text evidence="11">The sequence shown here is derived from an EMBL/GenBank/DDBJ whole genome shotgun (WGS) entry which is preliminary data.</text>
</comment>
<dbReference type="InterPro" id="IPR029063">
    <property type="entry name" value="SAM-dependent_MTases_sf"/>
</dbReference>
<accession>A0A0A2E0P8</accession>
<keyword evidence="5" id="KW-0949">S-adenosyl-L-methionine</keyword>
<dbReference type="EMBL" id="JRFA01000028">
    <property type="protein sequence ID" value="KGN72483.1"/>
    <property type="molecule type" value="Genomic_DNA"/>
</dbReference>
<protein>
    <recommendedName>
        <fullName evidence="2">site-specific DNA-methyltransferase (adenine-specific)</fullName>
        <ecNumber evidence="2">2.1.1.72</ecNumber>
    </recommendedName>
</protein>
<evidence type="ECO:0000256" key="5">
    <source>
        <dbReference type="ARBA" id="ARBA00022691"/>
    </source>
</evidence>
<dbReference type="Gene3D" id="3.40.50.150">
    <property type="entry name" value="Vaccinia Virus protein VP39"/>
    <property type="match status" value="1"/>
</dbReference>
<dbReference type="REBASE" id="111214">
    <property type="entry name" value="M.Pma2859ORF9635P"/>
</dbReference>
<evidence type="ECO:0000256" key="4">
    <source>
        <dbReference type="ARBA" id="ARBA00022679"/>
    </source>
</evidence>
<evidence type="ECO:0000256" key="7">
    <source>
        <dbReference type="ARBA" id="ARBA00047942"/>
    </source>
</evidence>
<dbReference type="PRINTS" id="PR00507">
    <property type="entry name" value="N12N6MTFRASE"/>
</dbReference>
<dbReference type="GO" id="GO:0032259">
    <property type="term" value="P:methylation"/>
    <property type="evidence" value="ECO:0007669"/>
    <property type="project" value="UniProtKB-KW"/>
</dbReference>
<keyword evidence="11" id="KW-0540">Nuclease</keyword>